<name>A0ACC3A2K9_9EURO</name>
<protein>
    <submittedName>
        <fullName evidence="1">Uncharacterized protein</fullName>
    </submittedName>
</protein>
<organism evidence="1 2">
    <name type="scientific">Neophaeococcomyces mojaviensis</name>
    <dbReference type="NCBI Taxonomy" id="3383035"/>
    <lineage>
        <taxon>Eukaryota</taxon>
        <taxon>Fungi</taxon>
        <taxon>Dikarya</taxon>
        <taxon>Ascomycota</taxon>
        <taxon>Pezizomycotina</taxon>
        <taxon>Eurotiomycetes</taxon>
        <taxon>Chaetothyriomycetidae</taxon>
        <taxon>Chaetothyriales</taxon>
        <taxon>Chaetothyriales incertae sedis</taxon>
        <taxon>Neophaeococcomyces</taxon>
    </lineage>
</organism>
<gene>
    <name evidence="1" type="ORF">H2198_006554</name>
</gene>
<comment type="caution">
    <text evidence="1">The sequence shown here is derived from an EMBL/GenBank/DDBJ whole genome shotgun (WGS) entry which is preliminary data.</text>
</comment>
<proteinExistence type="predicted"/>
<sequence length="376" mass="43466">MSLRRYLSDEEVHYYNNALRIERLRPEQRTTNTVAEERAAAYYALTGERTSFRSDAGRQTTDKNVDKLKPEYKKSHRKYVFEESTDEESTDEESKHASSSSKKVKNWVDVVSESSEPTFQTGQSRPTPSMLRDQAIQRDRDDHKVERPASPVHLYPSRPTSHSARTSPSKRDEHSREPEPVERTVREERRETKFTSMIRTLTKKQASSPRSDKLHQAESYERERKPLNQRTMPSQRSDRSYEHKPLGQYTMSSQKSYVRECPPAYLENQDSDYQSVTVRGDIRHEHHHHHHHHVPEPQVSGSESYGPFILDEPSPQLVRAATITSDTTSVTRNHQGDLQFERKASPKRSKSTNGSKMDSSKMVAAKIVARGYGWNL</sequence>
<keyword evidence="2" id="KW-1185">Reference proteome</keyword>
<evidence type="ECO:0000313" key="1">
    <source>
        <dbReference type="EMBL" id="KAJ9654392.1"/>
    </source>
</evidence>
<dbReference type="Proteomes" id="UP001172386">
    <property type="component" value="Unassembled WGS sequence"/>
</dbReference>
<evidence type="ECO:0000313" key="2">
    <source>
        <dbReference type="Proteomes" id="UP001172386"/>
    </source>
</evidence>
<accession>A0ACC3A2K9</accession>
<reference evidence="1" key="1">
    <citation type="submission" date="2022-10" db="EMBL/GenBank/DDBJ databases">
        <title>Culturing micro-colonial fungi from biological soil crusts in the Mojave desert and describing Neophaeococcomyces mojavensis, and introducing the new genera and species Taxawa tesnikishii.</title>
        <authorList>
            <person name="Kurbessoian T."/>
            <person name="Stajich J.E."/>
        </authorList>
    </citation>
    <scope>NUCLEOTIDE SEQUENCE</scope>
    <source>
        <strain evidence="1">JES_112</strain>
    </source>
</reference>
<dbReference type="EMBL" id="JAPDRQ010000122">
    <property type="protein sequence ID" value="KAJ9654392.1"/>
    <property type="molecule type" value="Genomic_DNA"/>
</dbReference>